<dbReference type="InterPro" id="IPR013656">
    <property type="entry name" value="PAS_4"/>
</dbReference>
<name>A0A1H2T2Q8_9BACL</name>
<dbReference type="InterPro" id="IPR027417">
    <property type="entry name" value="P-loop_NTPase"/>
</dbReference>
<dbReference type="PANTHER" id="PTHR32071:SF74">
    <property type="entry name" value="TRANSCRIPTIONAL ACTIVATOR ROCR"/>
    <property type="match status" value="1"/>
</dbReference>
<dbReference type="InterPro" id="IPR000014">
    <property type="entry name" value="PAS"/>
</dbReference>
<dbReference type="SUPFAM" id="SSF46689">
    <property type="entry name" value="Homeodomain-like"/>
    <property type="match status" value="1"/>
</dbReference>
<dbReference type="PROSITE" id="PS00675">
    <property type="entry name" value="SIGMA54_INTERACT_1"/>
    <property type="match status" value="1"/>
</dbReference>
<dbReference type="GO" id="GO:0006355">
    <property type="term" value="P:regulation of DNA-templated transcription"/>
    <property type="evidence" value="ECO:0007669"/>
    <property type="project" value="InterPro"/>
</dbReference>
<dbReference type="PROSITE" id="PS00676">
    <property type="entry name" value="SIGMA54_INTERACT_2"/>
    <property type="match status" value="1"/>
</dbReference>
<dbReference type="InterPro" id="IPR058031">
    <property type="entry name" value="AAA_lid_NorR"/>
</dbReference>
<dbReference type="InterPro" id="IPR025943">
    <property type="entry name" value="Sigma_54_int_dom_ATP-bd_2"/>
</dbReference>
<dbReference type="InterPro" id="IPR035965">
    <property type="entry name" value="PAS-like_dom_sf"/>
</dbReference>
<dbReference type="RefSeq" id="WP_091736326.1">
    <property type="nucleotide sequence ID" value="NZ_FNNQ01000003.1"/>
</dbReference>
<dbReference type="SUPFAM" id="SSF52540">
    <property type="entry name" value="P-loop containing nucleoside triphosphate hydrolases"/>
    <property type="match status" value="1"/>
</dbReference>
<dbReference type="GO" id="GO:0043565">
    <property type="term" value="F:sequence-specific DNA binding"/>
    <property type="evidence" value="ECO:0007669"/>
    <property type="project" value="InterPro"/>
</dbReference>
<dbReference type="STRING" id="1048340.SAMN05444487_1038"/>
<dbReference type="OrthoDB" id="9771372at2"/>
<organism evidence="8 9">
    <name type="scientific">Marininema mesophilum</name>
    <dbReference type="NCBI Taxonomy" id="1048340"/>
    <lineage>
        <taxon>Bacteria</taxon>
        <taxon>Bacillati</taxon>
        <taxon>Bacillota</taxon>
        <taxon>Bacilli</taxon>
        <taxon>Bacillales</taxon>
        <taxon>Thermoactinomycetaceae</taxon>
        <taxon>Marininema</taxon>
    </lineage>
</organism>
<dbReference type="EMBL" id="FNNQ01000003">
    <property type="protein sequence ID" value="SDW38120.1"/>
    <property type="molecule type" value="Genomic_DNA"/>
</dbReference>
<dbReference type="Proteomes" id="UP000198534">
    <property type="component" value="Unassembled WGS sequence"/>
</dbReference>
<dbReference type="PROSITE" id="PS50112">
    <property type="entry name" value="PAS"/>
    <property type="match status" value="1"/>
</dbReference>
<reference evidence="8 9" key="1">
    <citation type="submission" date="2016-10" db="EMBL/GenBank/DDBJ databases">
        <authorList>
            <person name="de Groot N.N."/>
        </authorList>
    </citation>
    <scope>NUCLEOTIDE SEQUENCE [LARGE SCALE GENOMIC DNA]</scope>
    <source>
        <strain evidence="8 9">DSM 45610</strain>
    </source>
</reference>
<dbReference type="Gene3D" id="1.10.10.60">
    <property type="entry name" value="Homeodomain-like"/>
    <property type="match status" value="1"/>
</dbReference>
<dbReference type="Pfam" id="PF00158">
    <property type="entry name" value="Sigma54_activat"/>
    <property type="match status" value="1"/>
</dbReference>
<evidence type="ECO:0000259" key="6">
    <source>
        <dbReference type="PROSITE" id="PS50045"/>
    </source>
</evidence>
<accession>A0A1H2T2Q8</accession>
<evidence type="ECO:0000256" key="3">
    <source>
        <dbReference type="ARBA" id="ARBA00023015"/>
    </source>
</evidence>
<dbReference type="Gene3D" id="1.10.8.60">
    <property type="match status" value="1"/>
</dbReference>
<keyword evidence="2" id="KW-0067">ATP-binding</keyword>
<dbReference type="NCBIfam" id="TIGR00229">
    <property type="entry name" value="sensory_box"/>
    <property type="match status" value="1"/>
</dbReference>
<dbReference type="PROSITE" id="PS50045">
    <property type="entry name" value="SIGMA54_INTERACT_4"/>
    <property type="match status" value="1"/>
</dbReference>
<dbReference type="Pfam" id="PF08448">
    <property type="entry name" value="PAS_4"/>
    <property type="match status" value="1"/>
</dbReference>
<dbReference type="PROSITE" id="PS00688">
    <property type="entry name" value="SIGMA54_INTERACT_3"/>
    <property type="match status" value="1"/>
</dbReference>
<dbReference type="CDD" id="cd00009">
    <property type="entry name" value="AAA"/>
    <property type="match status" value="1"/>
</dbReference>
<dbReference type="CDD" id="cd00130">
    <property type="entry name" value="PAS"/>
    <property type="match status" value="1"/>
</dbReference>
<sequence length="464" mass="51818">MGPALSERMLWEVLHCIDEGIHVVDSEGFTVFYNHVAANLDGLPQKEVMGTHVLEAFPSLTPKTSTLMRVMETGEPLLDQRQAYTNRRGKRVVTVNSTLPLLVDGVKVGALEVAKDVTRIQELSDKVIDLQSRIGKSPSGEMTERGLYHFDEIITGDVRMLQEIGRARRAAATRSPVLVIGETGTGKELLVQSIHSASPRRNQPFIAQNCAALPAALLEGILFGTTRGAFTGAEDRPGLFELAAGGTLFLDEIHAMPVDLQAKLLRALEDRVVRRVGDIRTRVVDVRIFAASNEPPEVSVREGRLRKDLYYRLHVVRVQVPPLRERDGDVSLLTGHFIGKYNERFGMKVKGLSPDVRKRFASYDWPGNVRELENVIEGAMNLVEGEEIGSEHLPVQMELTQQRSDSIEELPEEIPLPEKLHEVERTWVKRALQECGGNVNQAAVRLGIPRQTLQYKLRKLDLRS</sequence>
<keyword evidence="3" id="KW-0805">Transcription regulation</keyword>
<dbReference type="InterPro" id="IPR025944">
    <property type="entry name" value="Sigma_54_int_dom_CS"/>
</dbReference>
<evidence type="ECO:0000313" key="9">
    <source>
        <dbReference type="Proteomes" id="UP000198534"/>
    </source>
</evidence>
<dbReference type="InterPro" id="IPR009057">
    <property type="entry name" value="Homeodomain-like_sf"/>
</dbReference>
<dbReference type="FunFam" id="3.40.50.300:FF:000006">
    <property type="entry name" value="DNA-binding transcriptional regulator NtrC"/>
    <property type="match status" value="1"/>
</dbReference>
<dbReference type="InterPro" id="IPR025662">
    <property type="entry name" value="Sigma_54_int_dom_ATP-bd_1"/>
</dbReference>
<feature type="domain" description="PAS" evidence="7">
    <location>
        <begin position="6"/>
        <end position="54"/>
    </location>
</feature>
<dbReference type="PANTHER" id="PTHR32071">
    <property type="entry name" value="TRANSCRIPTIONAL REGULATORY PROTEIN"/>
    <property type="match status" value="1"/>
</dbReference>
<keyword evidence="9" id="KW-1185">Reference proteome</keyword>
<dbReference type="Gene3D" id="3.40.50.300">
    <property type="entry name" value="P-loop containing nucleotide triphosphate hydrolases"/>
    <property type="match status" value="1"/>
</dbReference>
<evidence type="ECO:0000256" key="5">
    <source>
        <dbReference type="ARBA" id="ARBA00023163"/>
    </source>
</evidence>
<evidence type="ECO:0000256" key="1">
    <source>
        <dbReference type="ARBA" id="ARBA00022741"/>
    </source>
</evidence>
<dbReference type="GO" id="GO:0005524">
    <property type="term" value="F:ATP binding"/>
    <property type="evidence" value="ECO:0007669"/>
    <property type="project" value="UniProtKB-KW"/>
</dbReference>
<keyword evidence="1" id="KW-0547">Nucleotide-binding</keyword>
<dbReference type="Pfam" id="PF02954">
    <property type="entry name" value="HTH_8"/>
    <property type="match status" value="1"/>
</dbReference>
<protein>
    <submittedName>
        <fullName evidence="8">Arginine utilization regulatory protein</fullName>
    </submittedName>
</protein>
<dbReference type="AlphaFoldDB" id="A0A1H2T2Q8"/>
<gene>
    <name evidence="8" type="ORF">SAMN05444487_1038</name>
</gene>
<keyword evidence="5" id="KW-0804">Transcription</keyword>
<dbReference type="InterPro" id="IPR002078">
    <property type="entry name" value="Sigma_54_int"/>
</dbReference>
<keyword evidence="4" id="KW-0238">DNA-binding</keyword>
<dbReference type="PRINTS" id="PR01590">
    <property type="entry name" value="HTHFIS"/>
</dbReference>
<evidence type="ECO:0000256" key="2">
    <source>
        <dbReference type="ARBA" id="ARBA00022840"/>
    </source>
</evidence>
<dbReference type="SMART" id="SM00382">
    <property type="entry name" value="AAA"/>
    <property type="match status" value="1"/>
</dbReference>
<evidence type="ECO:0000256" key="4">
    <source>
        <dbReference type="ARBA" id="ARBA00023125"/>
    </source>
</evidence>
<evidence type="ECO:0000259" key="7">
    <source>
        <dbReference type="PROSITE" id="PS50112"/>
    </source>
</evidence>
<proteinExistence type="predicted"/>
<dbReference type="InterPro" id="IPR002197">
    <property type="entry name" value="HTH_Fis"/>
</dbReference>
<dbReference type="Gene3D" id="3.30.450.20">
    <property type="entry name" value="PAS domain"/>
    <property type="match status" value="1"/>
</dbReference>
<dbReference type="InterPro" id="IPR003593">
    <property type="entry name" value="AAA+_ATPase"/>
</dbReference>
<feature type="domain" description="Sigma-54 factor interaction" evidence="6">
    <location>
        <begin position="153"/>
        <end position="381"/>
    </location>
</feature>
<dbReference type="Pfam" id="PF25601">
    <property type="entry name" value="AAA_lid_14"/>
    <property type="match status" value="1"/>
</dbReference>
<evidence type="ECO:0000313" key="8">
    <source>
        <dbReference type="EMBL" id="SDW38120.1"/>
    </source>
</evidence>
<dbReference type="SUPFAM" id="SSF55785">
    <property type="entry name" value="PYP-like sensor domain (PAS domain)"/>
    <property type="match status" value="1"/>
</dbReference>